<keyword evidence="4" id="KW-0521">NADP</keyword>
<evidence type="ECO:0000256" key="5">
    <source>
        <dbReference type="ARBA" id="ARBA00023002"/>
    </source>
</evidence>
<evidence type="ECO:0000256" key="6">
    <source>
        <dbReference type="ARBA" id="ARBA00023128"/>
    </source>
</evidence>
<protein>
    <recommendedName>
        <fullName evidence="8">Hydroxysteroid dehydrogenase-like protein 2</fullName>
    </recommendedName>
</protein>
<dbReference type="AlphaFoldDB" id="A0A034W7D2"/>
<comment type="similarity">
    <text evidence="3">Belongs to the short-chain dehydrogenases/reductases (SDR) family.</text>
</comment>
<dbReference type="GO" id="GO:0005777">
    <property type="term" value="C:peroxisome"/>
    <property type="evidence" value="ECO:0007669"/>
    <property type="project" value="UniProtKB-SubCell"/>
</dbReference>
<evidence type="ECO:0000313" key="10">
    <source>
        <dbReference type="EMBL" id="JAC50619.1"/>
    </source>
</evidence>
<dbReference type="KEGG" id="bdr:105228651"/>
<sequence>MINTGKLAGRTLFITGASRGIGKAIALKAARDGANIIVAAKTSTPHPKLPGTIYTAAEEIEKVGGRAHPCVVDVRDEQQVRSAVQDAVAKFGGIDILINNASAISLTGTLDTDMKRYDLMHHINTRGTFLVSKECLPYLTKSNHAHILNISPPLNLNPIWFAPHVAYTMAKYGMSMCVLGMAEEFRSAKVAVNALWPRTAIHTAAIEMLTGPDSLNVSRKVDIMADAAYAVLVREPTQCTGRFLIDDEVLTEAGVTDLKQYACNPEYADKLMPDFFLDIPENELNAIKEDIKQRKSVGASSGQIPALFGKIETLLSPELVQKTQAVFQFNIEGEEKGTWHLDLKNGTGSCGSGEPKISPDATLTMKANNFHDMFSGKLKAATAYMTGKLKISGDLNKAMKLEKLMRSLKSKL</sequence>
<dbReference type="PANTHER" id="PTHR42808">
    <property type="entry name" value="HYDROXYSTEROID DEHYDROGENASE-LIKE PROTEIN 2"/>
    <property type="match status" value="1"/>
</dbReference>
<dbReference type="SUPFAM" id="SSF51735">
    <property type="entry name" value="NAD(P)-binding Rossmann-fold domains"/>
    <property type="match status" value="1"/>
</dbReference>
<dbReference type="InterPro" id="IPR051935">
    <property type="entry name" value="HSDL2"/>
</dbReference>
<evidence type="ECO:0000256" key="7">
    <source>
        <dbReference type="ARBA" id="ARBA00023140"/>
    </source>
</evidence>
<dbReference type="GO" id="GO:0016491">
    <property type="term" value="F:oxidoreductase activity"/>
    <property type="evidence" value="ECO:0007669"/>
    <property type="project" value="UniProtKB-KW"/>
</dbReference>
<dbReference type="Pfam" id="PF00106">
    <property type="entry name" value="adh_short"/>
    <property type="match status" value="1"/>
</dbReference>
<dbReference type="EMBL" id="GAKP01008333">
    <property type="protein sequence ID" value="JAC50619.1"/>
    <property type="molecule type" value="Transcribed_RNA"/>
</dbReference>
<dbReference type="PANTHER" id="PTHR42808:SF3">
    <property type="entry name" value="HYDROXYSTEROID DEHYDROGENASE-LIKE PROTEIN 2"/>
    <property type="match status" value="1"/>
</dbReference>
<organism evidence="10">
    <name type="scientific">Bactrocera dorsalis</name>
    <name type="common">Oriental fruit fly</name>
    <name type="synonym">Dacus dorsalis</name>
    <dbReference type="NCBI Taxonomy" id="27457"/>
    <lineage>
        <taxon>Eukaryota</taxon>
        <taxon>Metazoa</taxon>
        <taxon>Ecdysozoa</taxon>
        <taxon>Arthropoda</taxon>
        <taxon>Hexapoda</taxon>
        <taxon>Insecta</taxon>
        <taxon>Pterygota</taxon>
        <taxon>Neoptera</taxon>
        <taxon>Endopterygota</taxon>
        <taxon>Diptera</taxon>
        <taxon>Brachycera</taxon>
        <taxon>Muscomorpha</taxon>
        <taxon>Tephritoidea</taxon>
        <taxon>Tephritidae</taxon>
        <taxon>Bactrocera</taxon>
        <taxon>Bactrocera</taxon>
    </lineage>
</organism>
<dbReference type="Pfam" id="PF02036">
    <property type="entry name" value="SCP2"/>
    <property type="match status" value="1"/>
</dbReference>
<gene>
    <name evidence="10" type="primary">HSDL2</name>
</gene>
<dbReference type="InterPro" id="IPR003033">
    <property type="entry name" value="SCP2_sterol-bd_dom"/>
</dbReference>
<evidence type="ECO:0000256" key="3">
    <source>
        <dbReference type="ARBA" id="ARBA00006484"/>
    </source>
</evidence>
<reference evidence="10" key="1">
    <citation type="journal article" date="2014" name="BMC Genomics">
        <title>Characterizing the developmental transcriptome of the oriental fruit fly, Bactrocera dorsalis (Diptera: Tephritidae) through comparative genomic analysis with Drosophila melanogaster utilizing modENCODE datasets.</title>
        <authorList>
            <person name="Geib S.M."/>
            <person name="Calla B."/>
            <person name="Hall B."/>
            <person name="Hou S."/>
            <person name="Manoukis N.C."/>
        </authorList>
    </citation>
    <scope>NUCLEOTIDE SEQUENCE</scope>
    <source>
        <strain evidence="10">Punador</strain>
    </source>
</reference>
<evidence type="ECO:0000256" key="4">
    <source>
        <dbReference type="ARBA" id="ARBA00022857"/>
    </source>
</evidence>
<dbReference type="Gene3D" id="3.30.1050.10">
    <property type="entry name" value="SCP2 sterol-binding domain"/>
    <property type="match status" value="1"/>
</dbReference>
<name>A0A034W7D2_BACDO</name>
<accession>A0A034W7D2</accession>
<evidence type="ECO:0000259" key="9">
    <source>
        <dbReference type="Pfam" id="PF02036"/>
    </source>
</evidence>
<dbReference type="InterPro" id="IPR036291">
    <property type="entry name" value="NAD(P)-bd_dom_sf"/>
</dbReference>
<evidence type="ECO:0000256" key="8">
    <source>
        <dbReference type="ARBA" id="ARBA00040243"/>
    </source>
</evidence>
<keyword evidence="7" id="KW-0576">Peroxisome</keyword>
<dbReference type="CDD" id="cd09762">
    <property type="entry name" value="HSDL2_SDR_c"/>
    <property type="match status" value="1"/>
</dbReference>
<dbReference type="OrthoDB" id="5327538at2759"/>
<keyword evidence="5" id="KW-0560">Oxidoreductase</keyword>
<dbReference type="GO" id="GO:0005739">
    <property type="term" value="C:mitochondrion"/>
    <property type="evidence" value="ECO:0007669"/>
    <property type="project" value="UniProtKB-SubCell"/>
</dbReference>
<comment type="subcellular location">
    <subcellularLocation>
        <location evidence="1">Mitochondrion</location>
    </subcellularLocation>
    <subcellularLocation>
        <location evidence="2">Peroxisome</location>
    </subcellularLocation>
</comment>
<evidence type="ECO:0000256" key="1">
    <source>
        <dbReference type="ARBA" id="ARBA00004173"/>
    </source>
</evidence>
<evidence type="ECO:0000256" key="2">
    <source>
        <dbReference type="ARBA" id="ARBA00004275"/>
    </source>
</evidence>
<keyword evidence="6" id="KW-0496">Mitochondrion</keyword>
<dbReference type="PRINTS" id="PR00081">
    <property type="entry name" value="GDHRDH"/>
</dbReference>
<dbReference type="InterPro" id="IPR036527">
    <property type="entry name" value="SCP2_sterol-bd_dom_sf"/>
</dbReference>
<dbReference type="EMBL" id="GAKP01008332">
    <property type="protein sequence ID" value="JAC50620.1"/>
    <property type="molecule type" value="Transcribed_RNA"/>
</dbReference>
<dbReference type="GeneID" id="105228651"/>
<dbReference type="NCBIfam" id="NF006133">
    <property type="entry name" value="PRK08278.1"/>
    <property type="match status" value="1"/>
</dbReference>
<dbReference type="FunFam" id="3.40.50.720:FF:000301">
    <property type="entry name" value="Hydroxysteroid dehydrogenase like 2"/>
    <property type="match status" value="1"/>
</dbReference>
<dbReference type="RefSeq" id="XP_011206844.2">
    <property type="nucleotide sequence ID" value="XM_011208542.4"/>
</dbReference>
<dbReference type="InterPro" id="IPR002347">
    <property type="entry name" value="SDR_fam"/>
</dbReference>
<dbReference type="SUPFAM" id="SSF55718">
    <property type="entry name" value="SCP-like"/>
    <property type="match status" value="1"/>
</dbReference>
<feature type="domain" description="SCP2" evidence="9">
    <location>
        <begin position="316"/>
        <end position="405"/>
    </location>
</feature>
<dbReference type="Gene3D" id="3.40.50.720">
    <property type="entry name" value="NAD(P)-binding Rossmann-like Domain"/>
    <property type="match status" value="1"/>
</dbReference>
<proteinExistence type="inferred from homology"/>